<reference evidence="2" key="1">
    <citation type="journal article" date="2012" name="Proc. Natl. Acad. Sci. U.S.A.">
        <title>Antigenic diversity is generated by distinct evolutionary mechanisms in African trypanosome species.</title>
        <authorList>
            <person name="Jackson A.P."/>
            <person name="Berry A."/>
            <person name="Aslett M."/>
            <person name="Allison H.C."/>
            <person name="Burton P."/>
            <person name="Vavrova-Anderson J."/>
            <person name="Brown R."/>
            <person name="Browne H."/>
            <person name="Corton N."/>
            <person name="Hauser H."/>
            <person name="Gamble J."/>
            <person name="Gilderthorp R."/>
            <person name="Marcello L."/>
            <person name="McQuillan J."/>
            <person name="Otto T.D."/>
            <person name="Quail M.A."/>
            <person name="Sanders M.J."/>
            <person name="van Tonder A."/>
            <person name="Ginger M.L."/>
            <person name="Field M.C."/>
            <person name="Barry J.D."/>
            <person name="Hertz-Fowler C."/>
            <person name="Berriman M."/>
        </authorList>
    </citation>
    <scope>NUCLEOTIDE SEQUENCE</scope>
    <source>
        <strain evidence="2">IL3000</strain>
    </source>
</reference>
<feature type="compositionally biased region" description="Basic and acidic residues" evidence="1">
    <location>
        <begin position="136"/>
        <end position="164"/>
    </location>
</feature>
<dbReference type="VEuPathDB" id="TriTrypDB:TcIL3000_9_1070"/>
<feature type="region of interest" description="Disordered" evidence="1">
    <location>
        <begin position="40"/>
        <end position="62"/>
    </location>
</feature>
<feature type="region of interest" description="Disordered" evidence="1">
    <location>
        <begin position="308"/>
        <end position="352"/>
    </location>
</feature>
<feature type="region of interest" description="Disordered" evidence="1">
    <location>
        <begin position="119"/>
        <end position="186"/>
    </location>
</feature>
<evidence type="ECO:0000313" key="2">
    <source>
        <dbReference type="EMBL" id="CCC92712.1"/>
    </source>
</evidence>
<protein>
    <submittedName>
        <fullName evidence="2">Uncharacterized protein</fullName>
    </submittedName>
</protein>
<name>G0UTJ8_TRYCI</name>
<feature type="compositionally biased region" description="Basic and acidic residues" evidence="1">
    <location>
        <begin position="331"/>
        <end position="342"/>
    </location>
</feature>
<sequence length="352" mass="39422">MPVASPEQVQLEIEGGMGGWSSVSPCIRRALVLVLSKIANKNSPSPRPRSRSRGRRSIDPRPRVLLPLRKGKPEAELVNAVDHSRMSYERLKWFEREMHRSTDDFATFLLAQKAHASHQDNEGACSRCGGQLSRKGACDGKHTKENRSTRRADSDKSSSEHESPNELQASQKPLGRGRTVRPVDMSGPKVKRVECVRHRKEVSAMLVRLVNVIIGVGEDVQNTLLKELSDAMRMDVRRAREMKDGVVPRSSPSEEQSSALNEFAKAIDSLIEASRELVASFFTSEEKLFLGIDTHRYQTRKERATTYQYLEKKSKKHNQSSANGGDGDQEDAAKETQEEQHNPENNAPKAES</sequence>
<dbReference type="EMBL" id="HE575322">
    <property type="protein sequence ID" value="CCC92712.1"/>
    <property type="molecule type" value="Genomic_DNA"/>
</dbReference>
<proteinExistence type="predicted"/>
<organism evidence="2">
    <name type="scientific">Trypanosoma congolense (strain IL3000)</name>
    <dbReference type="NCBI Taxonomy" id="1068625"/>
    <lineage>
        <taxon>Eukaryota</taxon>
        <taxon>Discoba</taxon>
        <taxon>Euglenozoa</taxon>
        <taxon>Kinetoplastea</taxon>
        <taxon>Metakinetoplastina</taxon>
        <taxon>Trypanosomatida</taxon>
        <taxon>Trypanosomatidae</taxon>
        <taxon>Trypanosoma</taxon>
        <taxon>Nannomonas</taxon>
    </lineage>
</organism>
<dbReference type="AlphaFoldDB" id="G0UTJ8"/>
<accession>G0UTJ8</accession>
<gene>
    <name evidence="2" type="ORF">TCIL3000_9_1070</name>
</gene>
<evidence type="ECO:0000256" key="1">
    <source>
        <dbReference type="SAM" id="MobiDB-lite"/>
    </source>
</evidence>